<name>A0A438IKA7_VITVI</name>
<dbReference type="Pfam" id="PF07727">
    <property type="entry name" value="RVT_2"/>
    <property type="match status" value="1"/>
</dbReference>
<organism evidence="2 3">
    <name type="scientific">Vitis vinifera</name>
    <name type="common">Grape</name>
    <dbReference type="NCBI Taxonomy" id="29760"/>
    <lineage>
        <taxon>Eukaryota</taxon>
        <taxon>Viridiplantae</taxon>
        <taxon>Streptophyta</taxon>
        <taxon>Embryophyta</taxon>
        <taxon>Tracheophyta</taxon>
        <taxon>Spermatophyta</taxon>
        <taxon>Magnoliopsida</taxon>
        <taxon>eudicotyledons</taxon>
        <taxon>Gunneridae</taxon>
        <taxon>Pentapetalae</taxon>
        <taxon>rosids</taxon>
        <taxon>Vitales</taxon>
        <taxon>Vitaceae</taxon>
        <taxon>Viteae</taxon>
        <taxon>Vitis</taxon>
    </lineage>
</organism>
<reference evidence="2 3" key="1">
    <citation type="journal article" date="2018" name="PLoS Genet.">
        <title>Population sequencing reveals clonal diversity and ancestral inbreeding in the grapevine cultivar Chardonnay.</title>
        <authorList>
            <person name="Roach M.J."/>
            <person name="Johnson D.L."/>
            <person name="Bohlmann J."/>
            <person name="van Vuuren H.J."/>
            <person name="Jones S.J."/>
            <person name="Pretorius I.S."/>
            <person name="Schmidt S.A."/>
            <person name="Borneman A.R."/>
        </authorList>
    </citation>
    <scope>NUCLEOTIDE SEQUENCE [LARGE SCALE GENOMIC DNA]</scope>
    <source>
        <strain evidence="3">cv. Chardonnay</strain>
        <tissue evidence="2">Leaf</tissue>
    </source>
</reference>
<dbReference type="Proteomes" id="UP000288805">
    <property type="component" value="Unassembled WGS sequence"/>
</dbReference>
<gene>
    <name evidence="2" type="primary">RE2_875</name>
    <name evidence="2" type="ORF">CK203_029997</name>
</gene>
<comment type="caution">
    <text evidence="2">The sequence shown here is derived from an EMBL/GenBank/DDBJ whole genome shotgun (WGS) entry which is preliminary data.</text>
</comment>
<feature type="domain" description="Reverse transcriptase Ty1/copia-type" evidence="1">
    <location>
        <begin position="132"/>
        <end position="257"/>
    </location>
</feature>
<sequence>MNPSHPLSSYFIDPFLIDFFKVSDPVFVPFIDPIDPPKMFDLLFVPSYEPESSIELALGNQMTDKVYSRKKVAVPQLMQVQESKPTSGNELIVPHPLLQTELELQSEKPMIKTFPLPLGRERGNALNVLYPEEEIYMKIHYGFGSDLATKKVCKLKKALYELKQSPKVWFGKFGKVMKNMGYRESQGDHTLFIKHSDSGGITTVLVYVDDIILTRNDENERQTLRQCLTKEFEIKELGKLKYFRGIEVAHSKQGIFIS</sequence>
<dbReference type="SUPFAM" id="SSF56672">
    <property type="entry name" value="DNA/RNA polymerases"/>
    <property type="match status" value="1"/>
</dbReference>
<evidence type="ECO:0000259" key="1">
    <source>
        <dbReference type="Pfam" id="PF07727"/>
    </source>
</evidence>
<proteinExistence type="predicted"/>
<dbReference type="EMBL" id="QGNW01000103">
    <property type="protein sequence ID" value="RVW97065.1"/>
    <property type="molecule type" value="Genomic_DNA"/>
</dbReference>
<dbReference type="InterPro" id="IPR043502">
    <property type="entry name" value="DNA/RNA_pol_sf"/>
</dbReference>
<evidence type="ECO:0000313" key="2">
    <source>
        <dbReference type="EMBL" id="RVW97065.1"/>
    </source>
</evidence>
<dbReference type="InterPro" id="IPR013103">
    <property type="entry name" value="RVT_2"/>
</dbReference>
<dbReference type="AlphaFoldDB" id="A0A438IKA7"/>
<evidence type="ECO:0000313" key="3">
    <source>
        <dbReference type="Proteomes" id="UP000288805"/>
    </source>
</evidence>
<accession>A0A438IKA7</accession>
<protein>
    <submittedName>
        <fullName evidence="2">Retrovirus-related Pol polyprotein from transposon RE2</fullName>
    </submittedName>
</protein>